<sequence>MRELAEQAVTCWRGEPGDGSIEVRASGGNGVVLRAERDGEPLAIKLSPIDERERGQREHDALAALAGSGLAPEPIALVVAPSGAPVTALITSWVDGKAPGPTWADAYKTAEMLAVVHEHTPKGLRPPYPASDAVALLRRGKRRLSELPAEVAAPLHEAADRLLAKPTHPTRPTLVHCDASPPNLLVTPASRVLVDWEYSGLGDPALDHAYLCAHPTSLDVFAEHPERCDELAELLGGTRFALTASVLYWTIIHEILIRTPQPRLAGARQRDPAALHGQVTRYRAWFQRLA</sequence>
<keyword evidence="3" id="KW-1185">Reference proteome</keyword>
<accession>A0A4R6RY65</accession>
<name>A0A4R6RY65_LABRH</name>
<dbReference type="Proteomes" id="UP000295444">
    <property type="component" value="Unassembled WGS sequence"/>
</dbReference>
<evidence type="ECO:0000313" key="3">
    <source>
        <dbReference type="Proteomes" id="UP000295444"/>
    </source>
</evidence>
<gene>
    <name evidence="2" type="ORF">EV186_108253</name>
</gene>
<comment type="caution">
    <text evidence="2">The sequence shown here is derived from an EMBL/GenBank/DDBJ whole genome shotgun (WGS) entry which is preliminary data.</text>
</comment>
<reference evidence="2 3" key="1">
    <citation type="submission" date="2019-03" db="EMBL/GenBank/DDBJ databases">
        <title>Genomic Encyclopedia of Type Strains, Phase IV (KMG-IV): sequencing the most valuable type-strain genomes for metagenomic binning, comparative biology and taxonomic classification.</title>
        <authorList>
            <person name="Goeker M."/>
        </authorList>
    </citation>
    <scope>NUCLEOTIDE SEQUENCE [LARGE SCALE GENOMIC DNA]</scope>
    <source>
        <strain evidence="2 3">DSM 45361</strain>
    </source>
</reference>
<dbReference type="InterPro" id="IPR011009">
    <property type="entry name" value="Kinase-like_dom_sf"/>
</dbReference>
<keyword evidence="2" id="KW-0808">Transferase</keyword>
<dbReference type="GO" id="GO:0016740">
    <property type="term" value="F:transferase activity"/>
    <property type="evidence" value="ECO:0007669"/>
    <property type="project" value="UniProtKB-KW"/>
</dbReference>
<dbReference type="Gene3D" id="3.90.1200.10">
    <property type="match status" value="1"/>
</dbReference>
<feature type="domain" description="Aminoglycoside phosphotransferase" evidence="1">
    <location>
        <begin position="31"/>
        <end position="214"/>
    </location>
</feature>
<organism evidence="2 3">
    <name type="scientific">Labedaea rhizosphaerae</name>
    <dbReference type="NCBI Taxonomy" id="598644"/>
    <lineage>
        <taxon>Bacteria</taxon>
        <taxon>Bacillati</taxon>
        <taxon>Actinomycetota</taxon>
        <taxon>Actinomycetes</taxon>
        <taxon>Pseudonocardiales</taxon>
        <taxon>Pseudonocardiaceae</taxon>
        <taxon>Labedaea</taxon>
    </lineage>
</organism>
<evidence type="ECO:0000259" key="1">
    <source>
        <dbReference type="Pfam" id="PF01636"/>
    </source>
</evidence>
<protein>
    <submittedName>
        <fullName evidence="2">Phosphotransferase family enzyme</fullName>
    </submittedName>
</protein>
<dbReference type="RefSeq" id="WP_133853591.1">
    <property type="nucleotide sequence ID" value="NZ_SNXZ01000008.1"/>
</dbReference>
<dbReference type="Pfam" id="PF01636">
    <property type="entry name" value="APH"/>
    <property type="match status" value="1"/>
</dbReference>
<evidence type="ECO:0000313" key="2">
    <source>
        <dbReference type="EMBL" id="TDP92040.1"/>
    </source>
</evidence>
<dbReference type="EMBL" id="SNXZ01000008">
    <property type="protein sequence ID" value="TDP92040.1"/>
    <property type="molecule type" value="Genomic_DNA"/>
</dbReference>
<proteinExistence type="predicted"/>
<dbReference type="OrthoDB" id="334783at2"/>
<dbReference type="SUPFAM" id="SSF56112">
    <property type="entry name" value="Protein kinase-like (PK-like)"/>
    <property type="match status" value="1"/>
</dbReference>
<dbReference type="AlphaFoldDB" id="A0A4R6RY65"/>
<dbReference type="InterPro" id="IPR002575">
    <property type="entry name" value="Aminoglycoside_PTrfase"/>
</dbReference>